<dbReference type="AlphaFoldDB" id="A0A947DH87"/>
<keyword evidence="2" id="KW-1185">Reference proteome</keyword>
<proteinExistence type="predicted"/>
<organism evidence="1 2">
    <name type="scientific">Leptothoe spongobia TAU-MAC 1115</name>
    <dbReference type="NCBI Taxonomy" id="1967444"/>
    <lineage>
        <taxon>Bacteria</taxon>
        <taxon>Bacillati</taxon>
        <taxon>Cyanobacteriota</taxon>
        <taxon>Cyanophyceae</taxon>
        <taxon>Nodosilineales</taxon>
        <taxon>Cymatolegaceae</taxon>
        <taxon>Leptothoe</taxon>
        <taxon>Leptothoe spongobia</taxon>
    </lineage>
</organism>
<dbReference type="EMBL" id="JADOES010000029">
    <property type="protein sequence ID" value="MBT9316593.1"/>
    <property type="molecule type" value="Genomic_DNA"/>
</dbReference>
<reference evidence="1" key="2">
    <citation type="journal article" date="2021" name="Mar. Drugs">
        <title>Genome Reduction and Secondary Metabolism of the Marine Sponge-Associated Cyanobacterium Leptothoe.</title>
        <authorList>
            <person name="Konstantinou D."/>
            <person name="Popin R.V."/>
            <person name="Fewer D.P."/>
            <person name="Sivonen K."/>
            <person name="Gkelis S."/>
        </authorList>
    </citation>
    <scope>NUCLEOTIDE SEQUENCE</scope>
    <source>
        <strain evidence="1">TAU-MAC 1115</strain>
    </source>
</reference>
<dbReference type="Proteomes" id="UP000717364">
    <property type="component" value="Unassembled WGS sequence"/>
</dbReference>
<dbReference type="Pfam" id="PF06051">
    <property type="entry name" value="DUF928"/>
    <property type="match status" value="1"/>
</dbReference>
<comment type="caution">
    <text evidence="1">The sequence shown here is derived from an EMBL/GenBank/DDBJ whole genome shotgun (WGS) entry which is preliminary data.</text>
</comment>
<protein>
    <submittedName>
        <fullName evidence="1">DUF928 domain-containing protein</fullName>
    </submittedName>
</protein>
<evidence type="ECO:0000313" key="2">
    <source>
        <dbReference type="Proteomes" id="UP000717364"/>
    </source>
</evidence>
<sequence length="260" mass="28252">MSRRSYLTKSFSQTLLISSVTILSTVVSLGLPGLALQYNPPNRGAPANTRDAGSRNGFCGGLTAVQPTQTNWGATLLARPTFGIYVAEVATKATFTLKYEGSDEILYTANFGEIEGPGISLYTLPDDAPALEAGQWYRWEVSLECEQFNTALMQNQSTKQVGGVIVRQVADDALQTALTHATADEKPNLLAVHGLWYDAVHALLLQRLKHPDAESWQDAWQALLVHPMVLLEDLQAAMPIECCLLADCPTADPFALSESQ</sequence>
<gene>
    <name evidence="1" type="ORF">IXB50_14275</name>
</gene>
<accession>A0A947DH87</accession>
<reference evidence="1" key="1">
    <citation type="submission" date="2020-11" db="EMBL/GenBank/DDBJ databases">
        <authorList>
            <person name="Konstantinou D."/>
            <person name="Gkelis S."/>
            <person name="Popin R."/>
            <person name="Fewer D."/>
            <person name="Sivonen K."/>
        </authorList>
    </citation>
    <scope>NUCLEOTIDE SEQUENCE</scope>
    <source>
        <strain evidence="1">TAU-MAC 1115</strain>
    </source>
</reference>
<evidence type="ECO:0000313" key="1">
    <source>
        <dbReference type="EMBL" id="MBT9316593.1"/>
    </source>
</evidence>
<name>A0A947DH87_9CYAN</name>
<dbReference type="RefSeq" id="WP_215609660.1">
    <property type="nucleotide sequence ID" value="NZ_JADOES010000029.1"/>
</dbReference>
<dbReference type="InterPro" id="IPR010328">
    <property type="entry name" value="DUF928"/>
</dbReference>